<keyword evidence="4" id="KW-1185">Reference proteome</keyword>
<dbReference type="AlphaFoldDB" id="A0A158ARZ2"/>
<name>A0A158ARZ2_9BURK</name>
<evidence type="ECO:0000256" key="1">
    <source>
        <dbReference type="SAM" id="MobiDB-lite"/>
    </source>
</evidence>
<dbReference type="EMBL" id="FCOE02000007">
    <property type="protein sequence ID" value="SAK60499.1"/>
    <property type="molecule type" value="Genomic_DNA"/>
</dbReference>
<organism evidence="3 4">
    <name type="scientific">Caballeronia pedi</name>
    <dbReference type="NCBI Taxonomy" id="1777141"/>
    <lineage>
        <taxon>Bacteria</taxon>
        <taxon>Pseudomonadati</taxon>
        <taxon>Pseudomonadota</taxon>
        <taxon>Betaproteobacteria</taxon>
        <taxon>Burkholderiales</taxon>
        <taxon>Burkholderiaceae</taxon>
        <taxon>Caballeronia</taxon>
    </lineage>
</organism>
<feature type="signal peptide" evidence="2">
    <location>
        <begin position="1"/>
        <end position="19"/>
    </location>
</feature>
<evidence type="ECO:0000313" key="4">
    <source>
        <dbReference type="Proteomes" id="UP000054911"/>
    </source>
</evidence>
<feature type="chain" id="PRO_5007620841" evidence="2">
    <location>
        <begin position="20"/>
        <end position="73"/>
    </location>
</feature>
<comment type="caution">
    <text evidence="3">The sequence shown here is derived from an EMBL/GenBank/DDBJ whole genome shotgun (WGS) entry which is preliminary data.</text>
</comment>
<protein>
    <submittedName>
        <fullName evidence="3">Uncharacterized protein</fullName>
    </submittedName>
</protein>
<dbReference type="RefSeq" id="WP_244206490.1">
    <property type="nucleotide sequence ID" value="NZ_FCOE02000007.1"/>
</dbReference>
<evidence type="ECO:0000256" key="2">
    <source>
        <dbReference type="SAM" id="SignalP"/>
    </source>
</evidence>
<evidence type="ECO:0000313" key="3">
    <source>
        <dbReference type="EMBL" id="SAK60499.1"/>
    </source>
</evidence>
<accession>A0A158ARZ2</accession>
<proteinExistence type="predicted"/>
<feature type="compositionally biased region" description="Basic and acidic residues" evidence="1">
    <location>
        <begin position="31"/>
        <end position="73"/>
    </location>
</feature>
<reference evidence="3" key="1">
    <citation type="submission" date="2016-01" db="EMBL/GenBank/DDBJ databases">
        <authorList>
            <person name="Peeters C."/>
        </authorList>
    </citation>
    <scope>NUCLEOTIDE SEQUENCE [LARGE SCALE GENOMIC DNA]</scope>
    <source>
        <strain evidence="3">LMG 29323</strain>
    </source>
</reference>
<dbReference type="Proteomes" id="UP000054911">
    <property type="component" value="Unassembled WGS sequence"/>
</dbReference>
<sequence length="73" mass="7901">MKKLVLLCACLAWIGATHATDAAAPASTSRETSEPKTLKERLGDKASDEQRVDNCHVPADRRGTKVRPDTCAH</sequence>
<dbReference type="STRING" id="1777141.AWB80_02588"/>
<gene>
    <name evidence="3" type="ORF">AWB80_02588</name>
</gene>
<feature type="region of interest" description="Disordered" evidence="1">
    <location>
        <begin position="20"/>
        <end position="73"/>
    </location>
</feature>
<keyword evidence="2" id="KW-0732">Signal</keyword>